<evidence type="ECO:0000313" key="2">
    <source>
        <dbReference type="EMBL" id="AEV97862.1"/>
    </source>
</evidence>
<dbReference type="InterPro" id="IPR026444">
    <property type="entry name" value="Secre_tail"/>
</dbReference>
<accession>G8TQW3</accession>
<reference evidence="2 3" key="1">
    <citation type="submission" date="2011-12" db="EMBL/GenBank/DDBJ databases">
        <title>The complete genome of Niastella koreensis GR20-10.</title>
        <authorList>
            <consortium name="US DOE Joint Genome Institute (JGI-PGF)"/>
            <person name="Lucas S."/>
            <person name="Han J."/>
            <person name="Lapidus A."/>
            <person name="Bruce D."/>
            <person name="Goodwin L."/>
            <person name="Pitluck S."/>
            <person name="Peters L."/>
            <person name="Kyrpides N."/>
            <person name="Mavromatis K."/>
            <person name="Ivanova N."/>
            <person name="Mikhailova N."/>
            <person name="Davenport K."/>
            <person name="Saunders E."/>
            <person name="Detter J.C."/>
            <person name="Tapia R."/>
            <person name="Han C."/>
            <person name="Land M."/>
            <person name="Hauser L."/>
            <person name="Markowitz V."/>
            <person name="Cheng J.-F."/>
            <person name="Hugenholtz P."/>
            <person name="Woyke T."/>
            <person name="Wu D."/>
            <person name="Tindall B."/>
            <person name="Pomrenke H."/>
            <person name="Brambilla E."/>
            <person name="Klenk H.-P."/>
            <person name="Eisen J.A."/>
        </authorList>
    </citation>
    <scope>NUCLEOTIDE SEQUENCE [LARGE SCALE GENOMIC DNA]</scope>
    <source>
        <strain evidence="3">DSM 17620 / KACC 11465 / NBRC 106392 / GR20-10</strain>
    </source>
</reference>
<dbReference type="PATRIC" id="fig|700598.3.peg.1516"/>
<evidence type="ECO:0000313" key="3">
    <source>
        <dbReference type="Proteomes" id="UP000005438"/>
    </source>
</evidence>
<feature type="domain" description="Secretion system C-terminal sorting" evidence="1">
    <location>
        <begin position="257"/>
        <end position="324"/>
    </location>
</feature>
<dbReference type="NCBIfam" id="TIGR04183">
    <property type="entry name" value="Por_Secre_tail"/>
    <property type="match status" value="1"/>
</dbReference>
<dbReference type="Proteomes" id="UP000005438">
    <property type="component" value="Chromosome"/>
</dbReference>
<sequence>MKQIYSIIAILFISVASVQARPVITFTSWWGNWSDASNWDLNRIPTYGDSIVIPSGKGVVFDKNDTLANVYIKVKGTLAVAQKMRLSANSVVELTGIIYSWNVNRNNEFISIGGVNKFDKKANLYIYGPGFAASTSGVSPNGFNLSTLPVLFNSFYATKSNNNILLNWSTAMEHNNKNFEVQRSFDGSTWTVIAIMLGAGNSDDITQYSYTDKNMTAAVAYYRIRQVDIDGKSEYSTVKTIRSNETNPAAKIYASGNTVNIEFNQEIKNPVTVRIIDMNGRVMGQKDNQQASYKITMSLNNHITGMYIVQLNDNAGYNEVKKVIL</sequence>
<dbReference type="eggNOG" id="COG3391">
    <property type="taxonomic scope" value="Bacteria"/>
</dbReference>
<dbReference type="STRING" id="700598.Niako_1491"/>
<dbReference type="InterPro" id="IPR013783">
    <property type="entry name" value="Ig-like_fold"/>
</dbReference>
<dbReference type="EMBL" id="CP003178">
    <property type="protein sequence ID" value="AEV97862.1"/>
    <property type="molecule type" value="Genomic_DNA"/>
</dbReference>
<dbReference type="Pfam" id="PF18962">
    <property type="entry name" value="Por_Secre_tail"/>
    <property type="match status" value="1"/>
</dbReference>
<dbReference type="HOGENOM" id="CLU_854810_0_0_10"/>
<proteinExistence type="predicted"/>
<dbReference type="AlphaFoldDB" id="G8TQW3"/>
<dbReference type="KEGG" id="nko:Niako_1491"/>
<dbReference type="RefSeq" id="WP_014217776.1">
    <property type="nucleotide sequence ID" value="NC_016609.1"/>
</dbReference>
<gene>
    <name evidence="2" type="ordered locus">Niako_1491</name>
</gene>
<organism evidence="2 3">
    <name type="scientific">Niastella koreensis (strain DSM 17620 / KACC 11465 / NBRC 106392 / GR20-10)</name>
    <dbReference type="NCBI Taxonomy" id="700598"/>
    <lineage>
        <taxon>Bacteria</taxon>
        <taxon>Pseudomonadati</taxon>
        <taxon>Bacteroidota</taxon>
        <taxon>Chitinophagia</taxon>
        <taxon>Chitinophagales</taxon>
        <taxon>Chitinophagaceae</taxon>
        <taxon>Niastella</taxon>
    </lineage>
</organism>
<evidence type="ECO:0000259" key="1">
    <source>
        <dbReference type="Pfam" id="PF18962"/>
    </source>
</evidence>
<name>G8TQW3_NIAKG</name>
<protein>
    <submittedName>
        <fullName evidence="2">G8 domain-containing protein</fullName>
    </submittedName>
</protein>
<dbReference type="Gene3D" id="2.60.40.10">
    <property type="entry name" value="Immunoglobulins"/>
    <property type="match status" value="1"/>
</dbReference>